<dbReference type="Gene3D" id="2.60.120.920">
    <property type="match status" value="1"/>
</dbReference>
<dbReference type="PANTHER" id="PTHR25465">
    <property type="entry name" value="B-BOX DOMAIN CONTAINING"/>
    <property type="match status" value="1"/>
</dbReference>
<dbReference type="AlphaFoldDB" id="A0ABD0NES6"/>
<keyword evidence="1" id="KW-0479">Metal-binding</keyword>
<evidence type="ECO:0000256" key="2">
    <source>
        <dbReference type="ARBA" id="ARBA00022771"/>
    </source>
</evidence>
<dbReference type="GO" id="GO:0008270">
    <property type="term" value="F:zinc ion binding"/>
    <property type="evidence" value="ECO:0007669"/>
    <property type="project" value="UniProtKB-KW"/>
</dbReference>
<evidence type="ECO:0000259" key="4">
    <source>
        <dbReference type="PROSITE" id="PS50188"/>
    </source>
</evidence>
<dbReference type="Proteomes" id="UP001529510">
    <property type="component" value="Unassembled WGS sequence"/>
</dbReference>
<feature type="non-terminal residue" evidence="5">
    <location>
        <position position="85"/>
    </location>
</feature>
<feature type="non-terminal residue" evidence="5">
    <location>
        <position position="1"/>
    </location>
</feature>
<keyword evidence="2" id="KW-0863">Zinc-finger</keyword>
<accession>A0ABD0NES6</accession>
<dbReference type="SUPFAM" id="SSF49899">
    <property type="entry name" value="Concanavalin A-like lectins/glucanases"/>
    <property type="match status" value="1"/>
</dbReference>
<name>A0ABD0NES6_CIRMR</name>
<sequence length="85" mass="9749">FHQLTVDPNTAHIYLCLSESNSRITSAGKVQSYPDHPDRFNYRSQVLCKESVRGRCYWELKWSGNNGVRISVSYKSIGRKGRGIE</sequence>
<proteinExistence type="predicted"/>
<evidence type="ECO:0000256" key="1">
    <source>
        <dbReference type="ARBA" id="ARBA00022723"/>
    </source>
</evidence>
<dbReference type="InterPro" id="IPR006574">
    <property type="entry name" value="PRY"/>
</dbReference>
<dbReference type="InterPro" id="IPR013320">
    <property type="entry name" value="ConA-like_dom_sf"/>
</dbReference>
<dbReference type="EMBL" id="JAMKFB020000022">
    <property type="protein sequence ID" value="KAL0159731.1"/>
    <property type="molecule type" value="Genomic_DNA"/>
</dbReference>
<keyword evidence="6" id="KW-1185">Reference proteome</keyword>
<keyword evidence="3" id="KW-0862">Zinc</keyword>
<dbReference type="InterPro" id="IPR051051">
    <property type="entry name" value="E3_ubiq-ligase_TRIM/RNF"/>
</dbReference>
<dbReference type="SMART" id="SM00589">
    <property type="entry name" value="PRY"/>
    <property type="match status" value="1"/>
</dbReference>
<evidence type="ECO:0000313" key="5">
    <source>
        <dbReference type="EMBL" id="KAL0159731.1"/>
    </source>
</evidence>
<evidence type="ECO:0000313" key="6">
    <source>
        <dbReference type="Proteomes" id="UP001529510"/>
    </source>
</evidence>
<organism evidence="5 6">
    <name type="scientific">Cirrhinus mrigala</name>
    <name type="common">Mrigala</name>
    <dbReference type="NCBI Taxonomy" id="683832"/>
    <lineage>
        <taxon>Eukaryota</taxon>
        <taxon>Metazoa</taxon>
        <taxon>Chordata</taxon>
        <taxon>Craniata</taxon>
        <taxon>Vertebrata</taxon>
        <taxon>Euteleostomi</taxon>
        <taxon>Actinopterygii</taxon>
        <taxon>Neopterygii</taxon>
        <taxon>Teleostei</taxon>
        <taxon>Ostariophysi</taxon>
        <taxon>Cypriniformes</taxon>
        <taxon>Cyprinidae</taxon>
        <taxon>Labeoninae</taxon>
        <taxon>Labeonini</taxon>
        <taxon>Cirrhinus</taxon>
    </lineage>
</organism>
<gene>
    <name evidence="5" type="ORF">M9458_043456</name>
</gene>
<dbReference type="GO" id="GO:0005737">
    <property type="term" value="C:cytoplasm"/>
    <property type="evidence" value="ECO:0007669"/>
    <property type="project" value="UniProtKB-ARBA"/>
</dbReference>
<dbReference type="PROSITE" id="PS50188">
    <property type="entry name" value="B302_SPRY"/>
    <property type="match status" value="1"/>
</dbReference>
<feature type="domain" description="B30.2/SPRY" evidence="4">
    <location>
        <begin position="1"/>
        <end position="85"/>
    </location>
</feature>
<dbReference type="InterPro" id="IPR043136">
    <property type="entry name" value="B30.2/SPRY_sf"/>
</dbReference>
<comment type="caution">
    <text evidence="5">The sequence shown here is derived from an EMBL/GenBank/DDBJ whole genome shotgun (WGS) entry which is preliminary data.</text>
</comment>
<reference evidence="5 6" key="1">
    <citation type="submission" date="2024-05" db="EMBL/GenBank/DDBJ databases">
        <title>Genome sequencing and assembly of Indian major carp, Cirrhinus mrigala (Hamilton, 1822).</title>
        <authorList>
            <person name="Mohindra V."/>
            <person name="Chowdhury L.M."/>
            <person name="Lal K."/>
            <person name="Jena J.K."/>
        </authorList>
    </citation>
    <scope>NUCLEOTIDE SEQUENCE [LARGE SCALE GENOMIC DNA]</scope>
    <source>
        <strain evidence="5">CM1030</strain>
        <tissue evidence="5">Blood</tissue>
    </source>
</reference>
<evidence type="ECO:0000256" key="3">
    <source>
        <dbReference type="ARBA" id="ARBA00022833"/>
    </source>
</evidence>
<dbReference type="InterPro" id="IPR001870">
    <property type="entry name" value="B30.2/SPRY"/>
</dbReference>
<dbReference type="Pfam" id="PF13765">
    <property type="entry name" value="PRY"/>
    <property type="match status" value="1"/>
</dbReference>
<dbReference type="PANTHER" id="PTHR25465:SF5">
    <property type="entry name" value="E3 UBIQUITIN_ISG15 LIGASE TRIM25-RELATED"/>
    <property type="match status" value="1"/>
</dbReference>
<protein>
    <recommendedName>
        <fullName evidence="4">B30.2/SPRY domain-containing protein</fullName>
    </recommendedName>
</protein>